<dbReference type="Proteomes" id="UP000440004">
    <property type="component" value="Unassembled WGS sequence"/>
</dbReference>
<gene>
    <name evidence="1" type="ORF">GC105_11145</name>
</gene>
<accession>A0A6A7KA82</accession>
<organism evidence="1 2">
    <name type="scientific">Alkalibaculum sporogenes</name>
    <dbReference type="NCBI Taxonomy" id="2655001"/>
    <lineage>
        <taxon>Bacteria</taxon>
        <taxon>Bacillati</taxon>
        <taxon>Bacillota</taxon>
        <taxon>Clostridia</taxon>
        <taxon>Eubacteriales</taxon>
        <taxon>Eubacteriaceae</taxon>
        <taxon>Alkalibaculum</taxon>
    </lineage>
</organism>
<evidence type="ECO:0000313" key="1">
    <source>
        <dbReference type="EMBL" id="MPW26344.1"/>
    </source>
</evidence>
<dbReference type="RefSeq" id="WP_152804763.1">
    <property type="nucleotide sequence ID" value="NZ_WHNX01000017.1"/>
</dbReference>
<comment type="caution">
    <text evidence="1">The sequence shown here is derived from an EMBL/GenBank/DDBJ whole genome shotgun (WGS) entry which is preliminary data.</text>
</comment>
<dbReference type="AlphaFoldDB" id="A0A6A7KA82"/>
<reference evidence="1 2" key="1">
    <citation type="submission" date="2019-10" db="EMBL/GenBank/DDBJ databases">
        <title>Alkalibaculum tamaniensis sp.nov., a new alkaliphilic acetogen, isolated on methoxylated aromatics from a mud volcano.</title>
        <authorList>
            <person name="Khomyakova M.A."/>
            <person name="Merkel A.Y."/>
            <person name="Bonch-Osmolovskaya E.A."/>
            <person name="Slobodkin A.I."/>
        </authorList>
    </citation>
    <scope>NUCLEOTIDE SEQUENCE [LARGE SCALE GENOMIC DNA]</scope>
    <source>
        <strain evidence="1 2">M08DMB</strain>
    </source>
</reference>
<protein>
    <submittedName>
        <fullName evidence="1">Uncharacterized protein</fullName>
    </submittedName>
</protein>
<proteinExistence type="predicted"/>
<keyword evidence="2" id="KW-1185">Reference proteome</keyword>
<sequence length="353" mass="40079">MYSPFSLNISHIERLFLINFERDPDEVYIGFEPQWFDDASYGTGLRIIAWRKDGYIDVYQQPGLTKEDRIDVAAKGLADTIISPMTNARFSVTTSGVDVAFAFKDKAGRKVEVEIVEKSQKPTNPFSLLAPVGSSSANPSSLPVYLMFKFDFVRRANTDVTISINGRTHKPDTFPFPLNGSRVYFMRYSSDTFLVDWCPSQSQALEPLRREGNKLYGPNDTLYELSEQQNCPAFARISSSRKSHRFASEFHPPFPEIAYIADNTSFSGEFVLSADESAGVVRGTYEVSRSGDEVEVTLNPSGGWEPRPRTLFLKFLFNVAKIFRQWPKTYLWTAKINLSEGVPPFMESRWTRI</sequence>
<name>A0A6A7KA82_9FIRM</name>
<evidence type="ECO:0000313" key="2">
    <source>
        <dbReference type="Proteomes" id="UP000440004"/>
    </source>
</evidence>
<dbReference type="EMBL" id="WHNX01000017">
    <property type="protein sequence ID" value="MPW26344.1"/>
    <property type="molecule type" value="Genomic_DNA"/>
</dbReference>